<feature type="binding site" evidence="10">
    <location>
        <position position="295"/>
    </location>
    <ligand>
        <name>Mg(2+)</name>
        <dbReference type="ChEBI" id="CHEBI:18420"/>
        <label>1</label>
    </ligand>
</feature>
<dbReference type="GO" id="GO:0004088">
    <property type="term" value="F:carbamoyl-phosphate synthase (glutamine-hydrolyzing) activity"/>
    <property type="evidence" value="ECO:0007669"/>
    <property type="project" value="UniProtKB-EC"/>
</dbReference>
<evidence type="ECO:0000256" key="8">
    <source>
        <dbReference type="ARBA" id="ARBA00022975"/>
    </source>
</evidence>
<feature type="binding site" evidence="10">
    <location>
        <position position="770"/>
    </location>
    <ligand>
        <name>ATP</name>
        <dbReference type="ChEBI" id="CHEBI:30616"/>
        <label>2</label>
    </ligand>
</feature>
<keyword evidence="3 10" id="KW-0436">Ligase</keyword>
<keyword evidence="2 10" id="KW-0055">Arginine biosynthesis</keyword>
<feature type="domain" description="ATP-grasp" evidence="11">
    <location>
        <begin position="686"/>
        <end position="879"/>
    </location>
</feature>
<feature type="binding site" evidence="10">
    <location>
        <position position="797"/>
    </location>
    <ligand>
        <name>ATP</name>
        <dbReference type="ChEBI" id="CHEBI:30616"/>
        <label>2</label>
    </ligand>
</feature>
<feature type="binding site" evidence="10">
    <location>
        <position position="295"/>
    </location>
    <ligand>
        <name>Mn(2+)</name>
        <dbReference type="ChEBI" id="CHEBI:29035"/>
        <label>1</label>
    </ligand>
</feature>
<dbReference type="InterPro" id="IPR005480">
    <property type="entry name" value="CPSase_lsu_oligo"/>
</dbReference>
<dbReference type="SMART" id="SM01096">
    <property type="entry name" value="CPSase_L_D3"/>
    <property type="match status" value="1"/>
</dbReference>
<evidence type="ECO:0000259" key="12">
    <source>
        <dbReference type="PROSITE" id="PS51855"/>
    </source>
</evidence>
<feature type="binding site" evidence="10">
    <location>
        <position position="180"/>
    </location>
    <ligand>
        <name>ATP</name>
        <dbReference type="ChEBI" id="CHEBI:30616"/>
        <label>1</label>
    </ligand>
</feature>
<accession>A0ABT8IIX1</accession>
<dbReference type="NCBIfam" id="NF009455">
    <property type="entry name" value="PRK12815.1"/>
    <property type="match status" value="1"/>
</dbReference>
<evidence type="ECO:0000256" key="5">
    <source>
        <dbReference type="ARBA" id="ARBA00022737"/>
    </source>
</evidence>
<feature type="binding site" evidence="10">
    <location>
        <position position="309"/>
    </location>
    <ligand>
        <name>Mn(2+)</name>
        <dbReference type="ChEBI" id="CHEBI:29035"/>
        <label>1</label>
    </ligand>
</feature>
<name>A0ABT8IIX1_9BACL</name>
<feature type="binding site" evidence="10">
    <location>
        <position position="187"/>
    </location>
    <ligand>
        <name>ATP</name>
        <dbReference type="ChEBI" id="CHEBI:30616"/>
        <label>1</label>
    </ligand>
</feature>
<dbReference type="InterPro" id="IPR011761">
    <property type="entry name" value="ATP-grasp"/>
</dbReference>
<dbReference type="InterPro" id="IPR005479">
    <property type="entry name" value="CPAse_ATP-bd"/>
</dbReference>
<evidence type="ECO:0000256" key="2">
    <source>
        <dbReference type="ARBA" id="ARBA00022571"/>
    </source>
</evidence>
<dbReference type="SUPFAM" id="SSF52335">
    <property type="entry name" value="Methylglyoxal synthase-like"/>
    <property type="match status" value="1"/>
</dbReference>
<evidence type="ECO:0000256" key="9">
    <source>
        <dbReference type="ARBA" id="ARBA00047359"/>
    </source>
</evidence>
<dbReference type="Pfam" id="PF02786">
    <property type="entry name" value="CPSase_L_D2"/>
    <property type="match status" value="2"/>
</dbReference>
<dbReference type="PROSITE" id="PS51855">
    <property type="entry name" value="MGS"/>
    <property type="match status" value="1"/>
</dbReference>
<feature type="binding site" evidence="10">
    <location>
        <position position="219"/>
    </location>
    <ligand>
        <name>ATP</name>
        <dbReference type="ChEBI" id="CHEBI:30616"/>
        <label>1</label>
    </ligand>
</feature>
<feature type="binding site" evidence="10">
    <location>
        <position position="226"/>
    </location>
    <ligand>
        <name>ATP</name>
        <dbReference type="ChEBI" id="CHEBI:30616"/>
        <label>1</label>
    </ligand>
</feature>
<comment type="subunit">
    <text evidence="10">Composed of two chains; the small (or glutamine) chain promotes the hydrolysis of glutamine to ammonia, which is used by the large (or ammonia) chain to synthesize carbamoyl phosphate. Tetramer of heterodimers (alpha,beta)4.</text>
</comment>
<comment type="similarity">
    <text evidence="1 10">Belongs to the CarB family.</text>
</comment>
<feature type="binding site" evidence="10">
    <location>
        <position position="253"/>
    </location>
    <ligand>
        <name>ATP</name>
        <dbReference type="ChEBI" id="CHEBI:30616"/>
        <label>1</label>
    </ligand>
</feature>
<dbReference type="SUPFAM" id="SSF52440">
    <property type="entry name" value="PreATP-grasp domain"/>
    <property type="match status" value="2"/>
</dbReference>
<dbReference type="SUPFAM" id="SSF56059">
    <property type="entry name" value="Glutathione synthetase ATP-binding domain-like"/>
    <property type="match status" value="2"/>
</dbReference>
<feature type="binding site" evidence="10">
    <location>
        <position position="850"/>
    </location>
    <ligand>
        <name>Mg(2+)</name>
        <dbReference type="ChEBI" id="CHEBI:18420"/>
        <label>4</label>
    </ligand>
</feature>
<feature type="binding site" evidence="10">
    <location>
        <position position="309"/>
    </location>
    <ligand>
        <name>ATP</name>
        <dbReference type="ChEBI" id="CHEBI:30616"/>
        <label>1</label>
    </ligand>
</feature>
<feature type="binding site" evidence="10">
    <location>
        <position position="254"/>
    </location>
    <ligand>
        <name>ATP</name>
        <dbReference type="ChEBI" id="CHEBI:30616"/>
        <label>1</label>
    </ligand>
</feature>
<dbReference type="PANTHER" id="PTHR11405:SF53">
    <property type="entry name" value="CARBAMOYL-PHOSPHATE SYNTHASE [AMMONIA], MITOCHONDRIAL"/>
    <property type="match status" value="1"/>
</dbReference>
<dbReference type="Gene3D" id="3.40.50.20">
    <property type="match status" value="2"/>
</dbReference>
<comment type="caution">
    <text evidence="10">Lacks conserved residue(s) required for the propagation of feature annotation.</text>
</comment>
<feature type="binding site" evidence="10">
    <location>
        <position position="252"/>
    </location>
    <ligand>
        <name>ATP</name>
        <dbReference type="ChEBI" id="CHEBI:30616"/>
        <label>1</label>
    </ligand>
</feature>
<dbReference type="Gene3D" id="3.30.470.20">
    <property type="entry name" value="ATP-grasp fold, B domain"/>
    <property type="match status" value="2"/>
</dbReference>
<comment type="function">
    <text evidence="10">Large subunit of the glutamine-dependent carbamoyl phosphate synthetase (CPSase). CPSase catalyzes the formation of carbamoyl phosphate from the ammonia moiety of glutamine, carbonate, and phosphate donated by ATP, constituting the first step of 2 biosynthetic pathways, one leading to arginine and/or urea and the other to pyrimidine nucleotides. The large subunit (synthetase) binds the substrates ammonia (free or transferred from glutamine from the small subunit), hydrogencarbonate and ATP and carries out an ATP-coupled ligase reaction, activating hydrogencarbonate by forming carboxy phosphate which reacts with ammonia to form carbamoyl phosphate.</text>
</comment>
<evidence type="ECO:0000259" key="11">
    <source>
        <dbReference type="PROSITE" id="PS50975"/>
    </source>
</evidence>
<dbReference type="InterPro" id="IPR036897">
    <property type="entry name" value="CarbamoylP_synth_lsu_oligo_sf"/>
</dbReference>
<dbReference type="EC" id="6.3.4.16" evidence="10"/>
<comment type="domain">
    <text evidence="10">The large subunit is composed of 2 ATP-grasp domains that are involved in binding the 2 ATP molecules needed for carbamoyl phosphate synthesis. The N-terminal ATP-grasp domain (referred to as the carboxyphosphate synthetic component) catalyzes the ATP-dependent phosphorylation of hydrogencarbonate to carboxyphosphate and the subsequent nucleophilic attack by ammonia to form a carbamate intermediate. The C-terminal ATP-grasp domain (referred to as the carbamoyl phosphate synthetic component) then catalyzes the phosphorylation of carbamate with the second ATP to form the end product carbamoyl phosphate. The reactive and unstable enzyme intermediates are sequentially channeled from one active site to the next through the interior of the protein over a distance of at least 96 A.</text>
</comment>
<dbReference type="InterPro" id="IPR016185">
    <property type="entry name" value="PreATP-grasp_dom_sf"/>
</dbReference>
<feature type="binding site" evidence="10">
    <location>
        <position position="838"/>
    </location>
    <ligand>
        <name>ATP</name>
        <dbReference type="ChEBI" id="CHEBI:30616"/>
        <label>2</label>
    </ligand>
</feature>
<dbReference type="NCBIfam" id="TIGR01369">
    <property type="entry name" value="CPSaseII_lrg"/>
    <property type="match status" value="1"/>
</dbReference>
<feature type="binding site" evidence="10">
    <location>
        <position position="838"/>
    </location>
    <ligand>
        <name>Mn(2+)</name>
        <dbReference type="ChEBI" id="CHEBI:29035"/>
        <label>3</label>
    </ligand>
</feature>
<feature type="binding site" evidence="10">
    <location>
        <position position="221"/>
    </location>
    <ligand>
        <name>ATP</name>
        <dbReference type="ChEBI" id="CHEBI:30616"/>
        <label>1</label>
    </ligand>
</feature>
<dbReference type="Pfam" id="PF02787">
    <property type="entry name" value="CPSase_L_D3"/>
    <property type="match status" value="1"/>
</dbReference>
<keyword evidence="8 10" id="KW-0665">Pyrimidine biosynthesis</keyword>
<feature type="binding site" evidence="10">
    <location>
        <position position="852"/>
    </location>
    <ligand>
        <name>Mg(2+)</name>
        <dbReference type="ChEBI" id="CHEBI:18420"/>
        <label>4</label>
    </ligand>
</feature>
<feature type="binding site" evidence="10">
    <location>
        <position position="764"/>
    </location>
    <ligand>
        <name>ATP</name>
        <dbReference type="ChEBI" id="CHEBI:30616"/>
        <label>2</label>
    </ligand>
</feature>
<dbReference type="Gene3D" id="3.30.1490.20">
    <property type="entry name" value="ATP-grasp fold, A domain"/>
    <property type="match status" value="1"/>
</dbReference>
<evidence type="ECO:0000256" key="3">
    <source>
        <dbReference type="ARBA" id="ARBA00022598"/>
    </source>
</evidence>
<dbReference type="Pfam" id="PF25596">
    <property type="entry name" value="CPSase_L_D1"/>
    <property type="match status" value="2"/>
</dbReference>
<feature type="binding site" evidence="10">
    <location>
        <position position="311"/>
    </location>
    <ligand>
        <name>Mg(2+)</name>
        <dbReference type="ChEBI" id="CHEBI:18420"/>
        <label>2</label>
    </ligand>
</feature>
<keyword evidence="4 10" id="KW-0028">Amino-acid biosynthesis</keyword>
<dbReference type="PROSITE" id="PS00866">
    <property type="entry name" value="CPSASE_1"/>
    <property type="match status" value="1"/>
</dbReference>
<dbReference type="SMART" id="SM00851">
    <property type="entry name" value="MGS"/>
    <property type="match status" value="1"/>
</dbReference>
<feature type="binding site" evidence="10">
    <location>
        <position position="295"/>
    </location>
    <ligand>
        <name>ATP</name>
        <dbReference type="ChEBI" id="CHEBI:30616"/>
        <label>1</label>
    </ligand>
</feature>
<gene>
    <name evidence="10 13" type="primary">carB</name>
    <name evidence="13" type="ORF">NWF35_02010</name>
</gene>
<feature type="binding site" evidence="10">
    <location>
        <position position="796"/>
    </location>
    <ligand>
        <name>ATP</name>
        <dbReference type="ChEBI" id="CHEBI:30616"/>
        <label>2</label>
    </ligand>
</feature>
<feature type="binding site" evidence="10">
    <location>
        <position position="309"/>
    </location>
    <ligand>
        <name>Mg(2+)</name>
        <dbReference type="ChEBI" id="CHEBI:18420"/>
        <label>1</label>
    </ligand>
</feature>
<evidence type="ECO:0000256" key="1">
    <source>
        <dbReference type="ARBA" id="ARBA00009799"/>
    </source>
</evidence>
<feature type="region of interest" description="Allosteric domain" evidence="10">
    <location>
        <begin position="947"/>
        <end position="1090"/>
    </location>
</feature>
<evidence type="ECO:0000256" key="4">
    <source>
        <dbReference type="ARBA" id="ARBA00022605"/>
    </source>
</evidence>
<feature type="binding site" evidence="10">
    <location>
        <position position="140"/>
    </location>
    <ligand>
        <name>ATP</name>
        <dbReference type="ChEBI" id="CHEBI:30616"/>
        <label>1</label>
    </ligand>
</feature>
<dbReference type="InterPro" id="IPR013815">
    <property type="entry name" value="ATP_grasp_subdomain_1"/>
</dbReference>
<dbReference type="HAMAP" id="MF_01210_B">
    <property type="entry name" value="CPSase_L_chain_B"/>
    <property type="match status" value="1"/>
</dbReference>
<feature type="binding site" evidence="10">
    <location>
        <position position="838"/>
    </location>
    <ligand>
        <name>Mg(2+)</name>
        <dbReference type="ChEBI" id="CHEBI:18420"/>
        <label>3</label>
    </ligand>
</feature>
<comment type="cofactor">
    <cofactor evidence="10">
        <name>Mg(2+)</name>
        <dbReference type="ChEBI" id="CHEBI:18420"/>
    </cofactor>
    <cofactor evidence="10">
        <name>Mn(2+)</name>
        <dbReference type="ChEBI" id="CHEBI:29035"/>
    </cofactor>
    <text evidence="10">Binds 4 Mg(2+) or Mn(2+) ions per subunit.</text>
</comment>
<feature type="domain" description="MGS-like" evidence="12">
    <location>
        <begin position="948"/>
        <end position="1090"/>
    </location>
</feature>
<dbReference type="PANTHER" id="PTHR11405">
    <property type="entry name" value="CARBAMOYLTRANSFERASE FAMILY MEMBER"/>
    <property type="match status" value="1"/>
</dbReference>
<feature type="binding site" evidence="10">
    <location>
        <position position="309"/>
    </location>
    <ligand>
        <name>Mn(2+)</name>
        <dbReference type="ChEBI" id="CHEBI:29035"/>
        <label>2</label>
    </ligand>
</feature>
<dbReference type="InterPro" id="IPR006275">
    <property type="entry name" value="CPSase_lsu"/>
</dbReference>
<dbReference type="Gene3D" id="1.10.1030.10">
    <property type="entry name" value="Carbamoyl-phosphate synthetase, large subunit oligomerisation domain"/>
    <property type="match status" value="1"/>
</dbReference>
<dbReference type="SUPFAM" id="SSF48108">
    <property type="entry name" value="Carbamoyl phosphate synthetase, large subunit connection domain"/>
    <property type="match status" value="1"/>
</dbReference>
<feature type="binding site" evidence="10">
    <location>
        <position position="850"/>
    </location>
    <ligand>
        <name>ATP</name>
        <dbReference type="ChEBI" id="CHEBI:30616"/>
        <label>2</label>
    </ligand>
</feature>
<comment type="pathway">
    <text evidence="10">Pyrimidine metabolism; UMP biosynthesis via de novo pathway; (S)-dihydroorotate from bicarbonate: step 1/3.</text>
</comment>
<keyword evidence="6 10" id="KW-0547">Nucleotide-binding</keyword>
<feature type="binding site" evidence="10">
    <location>
        <position position="186"/>
    </location>
    <ligand>
        <name>ATP</name>
        <dbReference type="ChEBI" id="CHEBI:30616"/>
        <label>1</label>
    </ligand>
</feature>
<feature type="binding site" evidence="10">
    <location>
        <position position="850"/>
    </location>
    <ligand>
        <name>Mg(2+)</name>
        <dbReference type="ChEBI" id="CHEBI:18420"/>
        <label>3</label>
    </ligand>
</feature>
<keyword evidence="7 10" id="KW-0067">ATP-binding</keyword>
<keyword evidence="14" id="KW-1185">Reference proteome</keyword>
<dbReference type="PROSITE" id="PS50975">
    <property type="entry name" value="ATP_GRASP"/>
    <property type="match status" value="2"/>
</dbReference>
<dbReference type="PRINTS" id="PR00098">
    <property type="entry name" value="CPSASE"/>
</dbReference>
<dbReference type="InterPro" id="IPR058047">
    <property type="entry name" value="CPSase_preATP-grasp"/>
</dbReference>
<comment type="pathway">
    <text evidence="10">Amino-acid biosynthesis; L-arginine biosynthesis; carbamoyl phosphate from bicarbonate: step 1/1.</text>
</comment>
<dbReference type="InterPro" id="IPR036914">
    <property type="entry name" value="MGS-like_dom_sf"/>
</dbReference>
<feature type="region of interest" description="Carboxyphosphate synthetic domain" evidence="10">
    <location>
        <begin position="1"/>
        <end position="412"/>
    </location>
</feature>
<dbReference type="Proteomes" id="UP001174196">
    <property type="component" value="Unassembled WGS sequence"/>
</dbReference>
<dbReference type="EC" id="6.3.5.5" evidence="10"/>
<sequence length="1090" mass="119749">MSADAINPEQPVPNPQPVRSVLVIGSGPIVIGQAAEFDYSGTQACLALKEEGIRVILINNNPATMMTDPDVADVIYMEPLTVDVVTEIIKRERPDGLLATMGGQTGLNLAVALHEKGVLKQYGVRLLGTPIETIVKGEDREAFKQMMADIGEPVPRSQTVSTVEEAVEFAGEIGYPAIIRPAYTLGGFGGGIARDEAELREIARKGLAASPIRQILVEQSILGWKEIEYEVMRDHADTCITVCNMENIDPVGIHTGDSIVVAPSQTLTDRQYQQLRSVACKVIRALGVIGGCNIQFAVHPETGEYAIIEVNPRVSRSSALASKATGYPIARIAAKLAVGYRLDECINPVTGHTFASFEPALDYVVVKLPRWPFDKFPYGERKLGTQMKATGEVMALGRNLESAMYKAIRSLDMGLDALVLPQFADWSDEALAQGLEEADDRRLFLIGEAFRRGWSVEQVHQLTSITPFFLYKLQQMVELERQLAERTWESVPDDLLKKAKEWGVADSWLARTWGVSEDELRADLQQKGWSPSYKWVDTCAAEFVAETPYFYSTWKGNDEVETASAERRVLVVGSGPIRIGQGIEFDYCSVHTVKALKKWGICAVVVNNNPETVSTDYATADRLYFEPLTVEDVWHVAEKELVDGVMVQTGGQTAVKLTRGLEKAGLRLYGTSSAAIDRVEDRELFYRWLNELEIPHIPGATAASPEEVFALAEKLGYPLLLRPSYVIGGQGMMVVHSPDQLATVMVTYDQYGVTEAAYPLLLDRFMEGVEVEVDAVTDGRDVVIPVLVQHVERAGVHSGDSISFLPAIDLPDAVRDRLVDYTERMARSLSHKGLLNIQFVIHDGEVRVLEVNPRASRTVPIVSKVTGVPMIEWATRVQMGEPLANFAPTGLLPPPPIVAVKAPVFSAAKLPGVDPVLGPNMKSTGEVLGMGLTPEIAMKKVLPSAVGAPLPELNSRTQVFLSVSDVKKHALGSLVRELSAKGVSIYGTPGTARYILQQWGVEVKSLIEEEWMEWLKADGDKKVVVNVATRGNDPKRAGYRLRRACLGWQVPCFTSLETFRWYVRIAGEATPVEQALVPITATEWKEVVQP</sequence>
<feature type="binding site" evidence="10">
    <location>
        <position position="852"/>
    </location>
    <ligand>
        <name>Mn(2+)</name>
        <dbReference type="ChEBI" id="CHEBI:29035"/>
        <label>4</label>
    </ligand>
</feature>
<feature type="domain" description="ATP-grasp" evidence="11">
    <location>
        <begin position="144"/>
        <end position="338"/>
    </location>
</feature>
<feature type="binding site" evidence="10">
    <location>
        <position position="722"/>
    </location>
    <ligand>
        <name>ATP</name>
        <dbReference type="ChEBI" id="CHEBI:30616"/>
        <label>2</label>
    </ligand>
</feature>
<evidence type="ECO:0000256" key="6">
    <source>
        <dbReference type="ARBA" id="ARBA00022741"/>
    </source>
</evidence>
<feature type="binding site" evidence="10">
    <location>
        <position position="795"/>
    </location>
    <ligand>
        <name>ATP</name>
        <dbReference type="ChEBI" id="CHEBI:30616"/>
        <label>2</label>
    </ligand>
</feature>
<evidence type="ECO:0000313" key="14">
    <source>
        <dbReference type="Proteomes" id="UP001174196"/>
    </source>
</evidence>
<dbReference type="InterPro" id="IPR005483">
    <property type="entry name" value="CPSase_dom"/>
</dbReference>
<comment type="catalytic activity">
    <reaction evidence="9 10">
        <text>hydrogencarbonate + NH4(+) + 2 ATP = carbamoyl phosphate + 2 ADP + phosphate + 2 H(+)</text>
        <dbReference type="Rhea" id="RHEA:18029"/>
        <dbReference type="ChEBI" id="CHEBI:15378"/>
        <dbReference type="ChEBI" id="CHEBI:17544"/>
        <dbReference type="ChEBI" id="CHEBI:28938"/>
        <dbReference type="ChEBI" id="CHEBI:30616"/>
        <dbReference type="ChEBI" id="CHEBI:43474"/>
        <dbReference type="ChEBI" id="CHEBI:58228"/>
        <dbReference type="ChEBI" id="CHEBI:456216"/>
        <dbReference type="EC" id="6.3.4.16"/>
    </reaction>
</comment>
<protein>
    <recommendedName>
        <fullName evidence="10">Carbamoyl phosphate synthase large chain</fullName>
        <ecNumber evidence="10">6.3.4.16</ecNumber>
        <ecNumber evidence="10">6.3.5.5</ecNumber>
    </recommendedName>
    <alternativeName>
        <fullName evidence="10">Carbamoyl phosphate synthetase ammonia chain</fullName>
    </alternativeName>
</protein>
<reference evidence="13" key="1">
    <citation type="submission" date="2022-08" db="EMBL/GenBank/DDBJ databases">
        <title>Polycladomyces zharkentsis sp. nov., a novel thermophilic CMC and starch-degrading bacterium isolated from a geothermal spring in Kazakhstan.</title>
        <authorList>
            <person name="Mashzhan A."/>
            <person name="Kistaubaeva A."/>
            <person name="Javier-Lopez R."/>
            <person name="Birkeland N.-K."/>
        </authorList>
    </citation>
    <scope>NUCLEOTIDE SEQUENCE</scope>
    <source>
        <strain evidence="13">KSR 13</strain>
    </source>
</reference>
<comment type="caution">
    <text evidence="13">The sequence shown here is derived from an EMBL/GenBank/DDBJ whole genome shotgun (WGS) entry which is preliminary data.</text>
</comment>
<feature type="binding site" evidence="10">
    <location>
        <position position="309"/>
    </location>
    <ligand>
        <name>Mg(2+)</name>
        <dbReference type="ChEBI" id="CHEBI:18420"/>
        <label>2</label>
    </ligand>
</feature>
<comment type="catalytic activity">
    <reaction evidence="10">
        <text>hydrogencarbonate + L-glutamine + 2 ATP + H2O = carbamoyl phosphate + L-glutamate + 2 ADP + phosphate + 2 H(+)</text>
        <dbReference type="Rhea" id="RHEA:18633"/>
        <dbReference type="ChEBI" id="CHEBI:15377"/>
        <dbReference type="ChEBI" id="CHEBI:15378"/>
        <dbReference type="ChEBI" id="CHEBI:17544"/>
        <dbReference type="ChEBI" id="CHEBI:29985"/>
        <dbReference type="ChEBI" id="CHEBI:30616"/>
        <dbReference type="ChEBI" id="CHEBI:43474"/>
        <dbReference type="ChEBI" id="CHEBI:58228"/>
        <dbReference type="ChEBI" id="CHEBI:58359"/>
        <dbReference type="ChEBI" id="CHEBI:456216"/>
        <dbReference type="EC" id="6.3.5.5"/>
    </reaction>
</comment>
<dbReference type="InterPro" id="IPR011607">
    <property type="entry name" value="MGS-like_dom"/>
</dbReference>
<dbReference type="NCBIfam" id="NF003671">
    <property type="entry name" value="PRK05294.1"/>
    <property type="match status" value="1"/>
</dbReference>
<feature type="binding site" evidence="10">
    <location>
        <position position="311"/>
    </location>
    <ligand>
        <name>Mn(2+)</name>
        <dbReference type="ChEBI" id="CHEBI:29035"/>
        <label>2</label>
    </ligand>
</feature>
<evidence type="ECO:0000256" key="7">
    <source>
        <dbReference type="ARBA" id="ARBA00022840"/>
    </source>
</evidence>
<evidence type="ECO:0000256" key="10">
    <source>
        <dbReference type="HAMAP-Rule" id="MF_01210"/>
    </source>
</evidence>
<keyword evidence="5 10" id="KW-0677">Repeat</keyword>
<feature type="binding site" evidence="10">
    <location>
        <position position="798"/>
    </location>
    <ligand>
        <name>ATP</name>
        <dbReference type="ChEBI" id="CHEBI:30616"/>
        <label>2</label>
    </ligand>
</feature>
<feature type="binding site" evidence="10">
    <location>
        <position position="850"/>
    </location>
    <ligand>
        <name>Mn(2+)</name>
        <dbReference type="ChEBI" id="CHEBI:29035"/>
        <label>4</label>
    </ligand>
</feature>
<organism evidence="13 14">
    <name type="scientific">Polycladomyces subterraneus</name>
    <dbReference type="NCBI Taxonomy" id="1016997"/>
    <lineage>
        <taxon>Bacteria</taxon>
        <taxon>Bacillati</taxon>
        <taxon>Bacillota</taxon>
        <taxon>Bacilli</taxon>
        <taxon>Bacillales</taxon>
        <taxon>Thermoactinomycetaceae</taxon>
        <taxon>Polycladomyces</taxon>
    </lineage>
</organism>
<dbReference type="EMBL" id="JANRHH010000013">
    <property type="protein sequence ID" value="MDN4592702.1"/>
    <property type="molecule type" value="Genomic_DNA"/>
</dbReference>
<feature type="binding site" evidence="10">
    <location>
        <position position="850"/>
    </location>
    <ligand>
        <name>Mn(2+)</name>
        <dbReference type="ChEBI" id="CHEBI:29035"/>
        <label>3</label>
    </ligand>
</feature>
<dbReference type="PROSITE" id="PS00867">
    <property type="entry name" value="CPSASE_2"/>
    <property type="match status" value="2"/>
</dbReference>
<proteinExistence type="inferred from homology"/>
<dbReference type="Gene3D" id="3.40.50.1380">
    <property type="entry name" value="Methylglyoxal synthase-like domain"/>
    <property type="match status" value="1"/>
</dbReference>
<dbReference type="Pfam" id="PF02142">
    <property type="entry name" value="MGS"/>
    <property type="match status" value="1"/>
</dbReference>
<evidence type="ECO:0000313" key="13">
    <source>
        <dbReference type="EMBL" id="MDN4592702.1"/>
    </source>
</evidence>